<sequence length="291" mass="32901">MATMEGNLLESDEDGLLRQLLLQSGGKSETDNVPQKPFHQVVPKPGYCLKTKTDKNEKVFINICTNETLPTPKDITDEELLKLLEAEDASGFRIPMSLGEAHAEIDKSGNGCTAYDVVISPEFYTRTENSQVLLGFFLTVVLEGIEYKYNLTLDRDWRILKNRKFVGSLPEQNVRTQSKPWIMEMGDGGIQPTKPSLISEVEDTQPERPRAPEPVYSIVQEPPKGHPEFLVAEIQLPKVKMAATLTLDIGEDRILLETRSNVYQLDIFLPYNLVQEECGAQFNRKTKVRFL</sequence>
<keyword evidence="7" id="KW-1185">Reference proteome</keyword>
<protein>
    <recommendedName>
        <fullName evidence="2">PIH1 domain-containing protein 1</fullName>
    </recommendedName>
</protein>
<comment type="caution">
    <text evidence="6">The sequence shown here is derived from an EMBL/GenBank/DDBJ whole genome shotgun (WGS) entry which is preliminary data.</text>
</comment>
<reference evidence="6" key="1">
    <citation type="journal article" date="2023" name="Mol. Biol. Evol.">
        <title>Third-Generation Sequencing Reveals the Adaptive Role of the Epigenome in Three Deep-Sea Polychaetes.</title>
        <authorList>
            <person name="Perez M."/>
            <person name="Aroh O."/>
            <person name="Sun Y."/>
            <person name="Lan Y."/>
            <person name="Juniper S.K."/>
            <person name="Young C.R."/>
            <person name="Angers B."/>
            <person name="Qian P.Y."/>
        </authorList>
    </citation>
    <scope>NUCLEOTIDE SEQUENCE</scope>
    <source>
        <strain evidence="6">R07B-5</strain>
    </source>
</reference>
<name>A0AAD9PDZ4_RIDPI</name>
<dbReference type="InterPro" id="IPR050734">
    <property type="entry name" value="PIH1/Kintoun_subfamily"/>
</dbReference>
<feature type="domain" description="PIH1 N-terminal" evidence="4">
    <location>
        <begin position="38"/>
        <end position="180"/>
    </location>
</feature>
<dbReference type="GO" id="GO:0097255">
    <property type="term" value="C:R2TP complex"/>
    <property type="evidence" value="ECO:0007669"/>
    <property type="project" value="TreeGrafter"/>
</dbReference>
<comment type="function">
    <text evidence="3">Involved in the assembly of C/D box small nucleolar ribonucleoprotein (snoRNP) particles. Recruits the SWI/SNF complex to the core promoter of rRNA genes and enhances pre-rRNA transcription. Mediates interaction of TELO2 with the R2TP complex which is necessary for the stability of MTOR and SMG1. Positively regulates the assembly and activity of the mTORC1 complex.</text>
</comment>
<evidence type="ECO:0000256" key="3">
    <source>
        <dbReference type="ARBA" id="ARBA00046233"/>
    </source>
</evidence>
<dbReference type="InterPro" id="IPR012981">
    <property type="entry name" value="PIH1_N"/>
</dbReference>
<dbReference type="Proteomes" id="UP001209878">
    <property type="component" value="Unassembled WGS sequence"/>
</dbReference>
<dbReference type="PANTHER" id="PTHR22997:SF0">
    <property type="entry name" value="PIH1 DOMAIN-CONTAINING PROTEIN 1"/>
    <property type="match status" value="1"/>
</dbReference>
<dbReference type="GO" id="GO:0005737">
    <property type="term" value="C:cytoplasm"/>
    <property type="evidence" value="ECO:0007669"/>
    <property type="project" value="TreeGrafter"/>
</dbReference>
<evidence type="ECO:0000313" key="7">
    <source>
        <dbReference type="Proteomes" id="UP001209878"/>
    </source>
</evidence>
<comment type="similarity">
    <text evidence="1">Belongs to the PIH1 family.</text>
</comment>
<evidence type="ECO:0000256" key="1">
    <source>
        <dbReference type="ARBA" id="ARBA00008511"/>
    </source>
</evidence>
<feature type="domain" description="PIH1D1/2/3 CS-like" evidence="5">
    <location>
        <begin position="225"/>
        <end position="287"/>
    </location>
</feature>
<dbReference type="Pfam" id="PF18201">
    <property type="entry name" value="PIH1_CS"/>
    <property type="match status" value="1"/>
</dbReference>
<gene>
    <name evidence="6" type="ORF">NP493_21g01000</name>
</gene>
<dbReference type="GO" id="GO:0006364">
    <property type="term" value="P:rRNA processing"/>
    <property type="evidence" value="ECO:0007669"/>
    <property type="project" value="TreeGrafter"/>
</dbReference>
<dbReference type="GO" id="GO:1990904">
    <property type="term" value="C:ribonucleoprotein complex"/>
    <property type="evidence" value="ECO:0007669"/>
    <property type="project" value="TreeGrafter"/>
</dbReference>
<evidence type="ECO:0000259" key="5">
    <source>
        <dbReference type="Pfam" id="PF18201"/>
    </source>
</evidence>
<evidence type="ECO:0000313" key="6">
    <source>
        <dbReference type="EMBL" id="KAK2192838.1"/>
    </source>
</evidence>
<evidence type="ECO:0000256" key="2">
    <source>
        <dbReference type="ARBA" id="ARBA00040540"/>
    </source>
</evidence>
<accession>A0AAD9PDZ4</accession>
<dbReference type="InterPro" id="IPR041442">
    <property type="entry name" value="PIH1D1/2/3_CS-like"/>
</dbReference>
<dbReference type="AlphaFoldDB" id="A0AAD9PDZ4"/>
<proteinExistence type="inferred from homology"/>
<dbReference type="Pfam" id="PF08190">
    <property type="entry name" value="PIH1"/>
    <property type="match status" value="1"/>
</dbReference>
<organism evidence="6 7">
    <name type="scientific">Ridgeia piscesae</name>
    <name type="common">Tubeworm</name>
    <dbReference type="NCBI Taxonomy" id="27915"/>
    <lineage>
        <taxon>Eukaryota</taxon>
        <taxon>Metazoa</taxon>
        <taxon>Spiralia</taxon>
        <taxon>Lophotrochozoa</taxon>
        <taxon>Annelida</taxon>
        <taxon>Polychaeta</taxon>
        <taxon>Sedentaria</taxon>
        <taxon>Canalipalpata</taxon>
        <taxon>Sabellida</taxon>
        <taxon>Siboglinidae</taxon>
        <taxon>Ridgeia</taxon>
    </lineage>
</organism>
<dbReference type="GO" id="GO:0000492">
    <property type="term" value="P:box C/D snoRNP assembly"/>
    <property type="evidence" value="ECO:0007669"/>
    <property type="project" value="TreeGrafter"/>
</dbReference>
<dbReference type="EMBL" id="JAODUO010000021">
    <property type="protein sequence ID" value="KAK2192838.1"/>
    <property type="molecule type" value="Genomic_DNA"/>
</dbReference>
<dbReference type="PANTHER" id="PTHR22997">
    <property type="entry name" value="PIH1 DOMAIN-CONTAINING PROTEIN 1"/>
    <property type="match status" value="1"/>
</dbReference>
<evidence type="ECO:0000259" key="4">
    <source>
        <dbReference type="Pfam" id="PF08190"/>
    </source>
</evidence>